<dbReference type="EMBL" id="MPTO01000052">
    <property type="protein sequence ID" value="OME10115.1"/>
    <property type="molecule type" value="Genomic_DNA"/>
</dbReference>
<protein>
    <submittedName>
        <fullName evidence="2">Uncharacterized protein</fullName>
    </submittedName>
</protein>
<keyword evidence="1" id="KW-1133">Transmembrane helix</keyword>
<dbReference type="AlphaFoldDB" id="A0AB36J582"/>
<dbReference type="Proteomes" id="UP000187323">
    <property type="component" value="Unassembled WGS sequence"/>
</dbReference>
<feature type="transmembrane region" description="Helical" evidence="1">
    <location>
        <begin position="6"/>
        <end position="30"/>
    </location>
</feature>
<reference evidence="2 3" key="1">
    <citation type="submission" date="2016-10" db="EMBL/GenBank/DDBJ databases">
        <title>Paenibacillus species isolates.</title>
        <authorList>
            <person name="Beno S.M."/>
        </authorList>
    </citation>
    <scope>NUCLEOTIDE SEQUENCE [LARGE SCALE GENOMIC DNA]</scope>
    <source>
        <strain evidence="2 3">FSL H7-0918</strain>
    </source>
</reference>
<comment type="caution">
    <text evidence="2">The sequence shown here is derived from an EMBL/GenBank/DDBJ whole genome shotgun (WGS) entry which is preliminary data.</text>
</comment>
<evidence type="ECO:0000256" key="1">
    <source>
        <dbReference type="SAM" id="Phobius"/>
    </source>
</evidence>
<sequence>MWMKLWGAILIGTFFVIFSFDTYSVGYLYAKSGRGFEHSIDAGIIESGIVTDAQQGTVTLDEDMLRSAVKREFIRYMNLDPLMENAYMSGSQLDLKISYDSDGIPWIQVEFKTRISYSIKEISYPLSLSRRIAYESIYI</sequence>
<keyword evidence="1" id="KW-0472">Membrane</keyword>
<gene>
    <name evidence="2" type="ORF">BSK47_31340</name>
</gene>
<keyword evidence="1" id="KW-0812">Transmembrane</keyword>
<evidence type="ECO:0000313" key="3">
    <source>
        <dbReference type="Proteomes" id="UP000187323"/>
    </source>
</evidence>
<evidence type="ECO:0000313" key="2">
    <source>
        <dbReference type="EMBL" id="OME10115.1"/>
    </source>
</evidence>
<proteinExistence type="predicted"/>
<accession>A0AB36J582</accession>
<organism evidence="2 3">
    <name type="scientific">Paenibacillus odorifer</name>
    <dbReference type="NCBI Taxonomy" id="189426"/>
    <lineage>
        <taxon>Bacteria</taxon>
        <taxon>Bacillati</taxon>
        <taxon>Bacillota</taxon>
        <taxon>Bacilli</taxon>
        <taxon>Bacillales</taxon>
        <taxon>Paenibacillaceae</taxon>
        <taxon>Paenibacillus</taxon>
    </lineage>
</organism>
<name>A0AB36J582_9BACL</name>
<dbReference type="RefSeq" id="WP_076138951.1">
    <property type="nucleotide sequence ID" value="NZ_MPTN01000060.1"/>
</dbReference>